<reference evidence="6" key="1">
    <citation type="journal article" date="2019" name="Nat. Commun.">
        <title>Expansion of phycobilisome linker gene families in mesophilic red algae.</title>
        <authorList>
            <person name="Lee J."/>
            <person name="Kim D."/>
            <person name="Bhattacharya D."/>
            <person name="Yoon H.S."/>
        </authorList>
    </citation>
    <scope>NUCLEOTIDE SEQUENCE [LARGE SCALE GENOMIC DNA]</scope>
    <source>
        <strain evidence="6">CCMP 1328</strain>
    </source>
</reference>
<gene>
    <name evidence="5" type="ORF">FVE85_9052</name>
</gene>
<organism evidence="5 6">
    <name type="scientific">Porphyridium purpureum</name>
    <name type="common">Red alga</name>
    <name type="synonym">Porphyridium cruentum</name>
    <dbReference type="NCBI Taxonomy" id="35688"/>
    <lineage>
        <taxon>Eukaryota</taxon>
        <taxon>Rhodophyta</taxon>
        <taxon>Bangiophyceae</taxon>
        <taxon>Porphyridiales</taxon>
        <taxon>Porphyridiaceae</taxon>
        <taxon>Porphyridium</taxon>
    </lineage>
</organism>
<dbReference type="PANTHER" id="PTHR13370">
    <property type="entry name" value="RNA METHYLASE-RELATED"/>
    <property type="match status" value="1"/>
</dbReference>
<dbReference type="EMBL" id="VRMN01000008">
    <property type="protein sequence ID" value="KAA8492780.1"/>
    <property type="molecule type" value="Genomic_DNA"/>
</dbReference>
<evidence type="ECO:0000256" key="2">
    <source>
        <dbReference type="ARBA" id="ARBA00022679"/>
    </source>
</evidence>
<proteinExistence type="predicted"/>
<keyword evidence="6" id="KW-1185">Reference proteome</keyword>
<dbReference type="InterPro" id="IPR002052">
    <property type="entry name" value="DNA_methylase_N6_adenine_CS"/>
</dbReference>
<dbReference type="Pfam" id="PF01170">
    <property type="entry name" value="UPF0020"/>
    <property type="match status" value="1"/>
</dbReference>
<keyword evidence="2 5" id="KW-0808">Transferase</keyword>
<dbReference type="PANTHER" id="PTHR13370:SF3">
    <property type="entry name" value="TRNA (GUANINE(10)-N2)-METHYLTRANSFERASE HOMOLOG"/>
    <property type="match status" value="1"/>
</dbReference>
<protein>
    <submittedName>
        <fullName evidence="5">tRNA (Guanine(10)-N2)-methyltransferase-like</fullName>
    </submittedName>
</protein>
<dbReference type="Proteomes" id="UP000324585">
    <property type="component" value="Unassembled WGS sequence"/>
</dbReference>
<dbReference type="AlphaFoldDB" id="A0A5J4YP93"/>
<sequence>MMGIYLIRFVPRLAHFRIPELLSVAASLGVDEQSLDLRPAVAECSTELVECEGPEDPEWREDTYGTYGPSLLQFARFESDALAVEVARRCVLVRHLARVIGAGQMYELCLADALERWRTEPWLKAIADDPHMSWRCRMDAMGCAYANEQKVEKYHVFGEILKGIKGKVDLKRPKMQLYVFEGRSPLKLKLMHRDRSPRRKLKSSSSSLDDALGHELQVAASGGHDESAASFDEIEGDSDDDASDGSRGAVSQPPQPDVVVFGVYLSRGFHDAARIFDVSKRCLMSTTSMEGSMAVIMANMSSMRRQNEVVCDPFCGSASLLLSAAYLGAQVLGFDIDDTSLSGRSINDKRNRLGELPFPCPLGNAVCTITKNFEQLGLREGPLDLAVMDCGSALRDGMLDVVLTDPPYGLREGAFEQTDNQLVAAKDIILSLLEFSARQLRPGGRLVYFLPVLRHEYCDENVPSHPALKLLFNAEQPLSINFSRRLMVLERL</sequence>
<dbReference type="GO" id="GO:0043527">
    <property type="term" value="C:tRNA methyltransferase complex"/>
    <property type="evidence" value="ECO:0007669"/>
    <property type="project" value="UniProtKB-ARBA"/>
</dbReference>
<dbReference type="InterPro" id="IPR000241">
    <property type="entry name" value="RlmKL-like_Mtase"/>
</dbReference>
<accession>A0A5J4YP93</accession>
<feature type="compositionally biased region" description="Acidic residues" evidence="3">
    <location>
        <begin position="232"/>
        <end position="243"/>
    </location>
</feature>
<feature type="domain" description="Ribosomal RNA large subunit methyltransferase K/L-like methyltransferase" evidence="4">
    <location>
        <begin position="284"/>
        <end position="422"/>
    </location>
</feature>
<keyword evidence="1 5" id="KW-0489">Methyltransferase</keyword>
<dbReference type="GO" id="GO:0032259">
    <property type="term" value="P:methylation"/>
    <property type="evidence" value="ECO:0007669"/>
    <property type="project" value="UniProtKB-KW"/>
</dbReference>
<dbReference type="GO" id="GO:0005737">
    <property type="term" value="C:cytoplasm"/>
    <property type="evidence" value="ECO:0007669"/>
    <property type="project" value="TreeGrafter"/>
</dbReference>
<dbReference type="OrthoDB" id="296065at2759"/>
<dbReference type="Gene3D" id="3.40.50.150">
    <property type="entry name" value="Vaccinia Virus protein VP39"/>
    <property type="match status" value="1"/>
</dbReference>
<dbReference type="SUPFAM" id="SSF53335">
    <property type="entry name" value="S-adenosyl-L-methionine-dependent methyltransferases"/>
    <property type="match status" value="1"/>
</dbReference>
<evidence type="ECO:0000256" key="1">
    <source>
        <dbReference type="ARBA" id="ARBA00022603"/>
    </source>
</evidence>
<evidence type="ECO:0000256" key="3">
    <source>
        <dbReference type="SAM" id="MobiDB-lite"/>
    </source>
</evidence>
<dbReference type="PIRSF" id="PIRSF017259">
    <property type="entry name" value="tRNA_mtfrase_TRM11"/>
    <property type="match status" value="1"/>
</dbReference>
<name>A0A5J4YP93_PORPP</name>
<dbReference type="GO" id="GO:0008168">
    <property type="term" value="F:methyltransferase activity"/>
    <property type="evidence" value="ECO:0007669"/>
    <property type="project" value="UniProtKB-KW"/>
</dbReference>
<dbReference type="PROSITE" id="PS00092">
    <property type="entry name" value="N6_MTASE"/>
    <property type="match status" value="1"/>
</dbReference>
<evidence type="ECO:0000259" key="4">
    <source>
        <dbReference type="Pfam" id="PF01170"/>
    </source>
</evidence>
<comment type="caution">
    <text evidence="5">The sequence shown here is derived from an EMBL/GenBank/DDBJ whole genome shotgun (WGS) entry which is preliminary data.</text>
</comment>
<evidence type="ECO:0000313" key="5">
    <source>
        <dbReference type="EMBL" id="KAA8492780.1"/>
    </source>
</evidence>
<feature type="region of interest" description="Disordered" evidence="3">
    <location>
        <begin position="223"/>
        <end position="254"/>
    </location>
</feature>
<evidence type="ECO:0000313" key="6">
    <source>
        <dbReference type="Proteomes" id="UP000324585"/>
    </source>
</evidence>
<dbReference type="InterPro" id="IPR029063">
    <property type="entry name" value="SAM-dependent_MTases_sf"/>
</dbReference>
<dbReference type="GO" id="GO:0003676">
    <property type="term" value="F:nucleic acid binding"/>
    <property type="evidence" value="ECO:0007669"/>
    <property type="project" value="InterPro"/>
</dbReference>
<dbReference type="PRINTS" id="PR00507">
    <property type="entry name" value="N12N6MTFRASE"/>
</dbReference>